<dbReference type="Gene3D" id="2.60.120.620">
    <property type="entry name" value="q2cbj1_9rhob like domain"/>
    <property type="match status" value="1"/>
</dbReference>
<name>A0A518C4I6_9BACT</name>
<keyword evidence="2" id="KW-0560">Oxidoreductase</keyword>
<organism evidence="2 3">
    <name type="scientific">Bremerella volcania</name>
    <dbReference type="NCBI Taxonomy" id="2527984"/>
    <lineage>
        <taxon>Bacteria</taxon>
        <taxon>Pseudomonadati</taxon>
        <taxon>Planctomycetota</taxon>
        <taxon>Planctomycetia</taxon>
        <taxon>Pirellulales</taxon>
        <taxon>Pirellulaceae</taxon>
        <taxon>Bremerella</taxon>
    </lineage>
</organism>
<dbReference type="SUPFAM" id="SSF51197">
    <property type="entry name" value="Clavaminate synthase-like"/>
    <property type="match status" value="1"/>
</dbReference>
<dbReference type="RefSeq" id="WP_165698628.1">
    <property type="nucleotide sequence ID" value="NZ_CP036289.1"/>
</dbReference>
<dbReference type="EMBL" id="CP036289">
    <property type="protein sequence ID" value="QDU74142.1"/>
    <property type="molecule type" value="Genomic_DNA"/>
</dbReference>
<keyword evidence="2" id="KW-0223">Dioxygenase</keyword>
<dbReference type="PANTHER" id="PTHR20883">
    <property type="entry name" value="PHYTANOYL-COA DIOXYGENASE DOMAIN CONTAINING 1"/>
    <property type="match status" value="1"/>
</dbReference>
<dbReference type="InterPro" id="IPR008775">
    <property type="entry name" value="Phytyl_CoA_dOase-like"/>
</dbReference>
<comment type="cofactor">
    <cofactor evidence="1">
        <name>Fe(2+)</name>
        <dbReference type="ChEBI" id="CHEBI:29033"/>
    </cofactor>
</comment>
<evidence type="ECO:0000313" key="2">
    <source>
        <dbReference type="EMBL" id="QDU74142.1"/>
    </source>
</evidence>
<reference evidence="3" key="1">
    <citation type="submission" date="2019-02" db="EMBL/GenBank/DDBJ databases">
        <title>Deep-cultivation of Planctomycetes and their phenomic and genomic characterization uncovers novel biology.</title>
        <authorList>
            <person name="Wiegand S."/>
            <person name="Jogler M."/>
            <person name="Boedeker C."/>
            <person name="Pinto D."/>
            <person name="Vollmers J."/>
            <person name="Rivas-Marin E."/>
            <person name="Kohn T."/>
            <person name="Peeters S.H."/>
            <person name="Heuer A."/>
            <person name="Rast P."/>
            <person name="Oberbeckmann S."/>
            <person name="Bunk B."/>
            <person name="Jeske O."/>
            <person name="Meyerdierks A."/>
            <person name="Storesund J.E."/>
            <person name="Kallscheuer N."/>
            <person name="Luecker S."/>
            <person name="Lage O.M."/>
            <person name="Pohl T."/>
            <person name="Merkel B.J."/>
            <person name="Hornburger P."/>
            <person name="Mueller R.-W."/>
            <person name="Bruemmer F."/>
            <person name="Labrenz M."/>
            <person name="Spormann A.M."/>
            <person name="Op den Camp H."/>
            <person name="Overmann J."/>
            <person name="Amann R."/>
            <person name="Jetten M.S.M."/>
            <person name="Mascher T."/>
            <person name="Medema M.H."/>
            <person name="Devos D.P."/>
            <person name="Kaster A.-K."/>
            <person name="Ovreas L."/>
            <person name="Rohde M."/>
            <person name="Galperin M.Y."/>
            <person name="Jogler C."/>
        </authorList>
    </citation>
    <scope>NUCLEOTIDE SEQUENCE [LARGE SCALE GENOMIC DNA]</scope>
    <source>
        <strain evidence="3">Pan97</strain>
    </source>
</reference>
<dbReference type="AlphaFoldDB" id="A0A518C4I6"/>
<accession>A0A518C4I6</accession>
<proteinExistence type="predicted"/>
<dbReference type="PANTHER" id="PTHR20883:SF48">
    <property type="entry name" value="ECTOINE DIOXYGENASE"/>
    <property type="match status" value="1"/>
</dbReference>
<dbReference type="GO" id="GO:0016706">
    <property type="term" value="F:2-oxoglutarate-dependent dioxygenase activity"/>
    <property type="evidence" value="ECO:0007669"/>
    <property type="project" value="UniProtKB-ARBA"/>
</dbReference>
<evidence type="ECO:0000256" key="1">
    <source>
        <dbReference type="ARBA" id="ARBA00001954"/>
    </source>
</evidence>
<sequence>MSNFHQSLEKDGYAMLPGVFSASQMQQLGTRLIAALEAHPGPAVLESRGRIYGSRNLLAAASWLIDLPHASQLAGVLRQTLGPEVGLVRGLFFDKPPERSWSLPWHRDRTIAVKDNTLASKHFHNPTQKAGITHLEASDTLLASMLTLRIHLDAMTEENGPLSVIPGSHLLDAAQERPPVVLSAQAGDVLAMRPLLSHASSMSKEGTTAHRRIVHLEFAASPALPDGVRWHDYVKL</sequence>
<dbReference type="GO" id="GO:0005506">
    <property type="term" value="F:iron ion binding"/>
    <property type="evidence" value="ECO:0007669"/>
    <property type="project" value="UniProtKB-ARBA"/>
</dbReference>
<dbReference type="Pfam" id="PF05721">
    <property type="entry name" value="PhyH"/>
    <property type="match status" value="1"/>
</dbReference>
<protein>
    <submittedName>
        <fullName evidence="2">Phytanoyl-CoA dioxygenase (PhyH)</fullName>
    </submittedName>
</protein>
<gene>
    <name evidence="2" type="ORF">Pan97_11470</name>
</gene>
<dbReference type="Proteomes" id="UP000318626">
    <property type="component" value="Chromosome"/>
</dbReference>
<keyword evidence="3" id="KW-1185">Reference proteome</keyword>
<evidence type="ECO:0000313" key="3">
    <source>
        <dbReference type="Proteomes" id="UP000318626"/>
    </source>
</evidence>
<dbReference type="KEGG" id="bvo:Pan97_11470"/>